<feature type="transmembrane region" description="Helical" evidence="5">
    <location>
        <begin position="73"/>
        <end position="93"/>
    </location>
</feature>
<evidence type="ECO:0000256" key="3">
    <source>
        <dbReference type="ARBA" id="ARBA00022723"/>
    </source>
</evidence>
<keyword evidence="5" id="KW-0812">Transmembrane</keyword>
<dbReference type="AlphaFoldDB" id="A0A6G1D3W8"/>
<keyword evidence="5" id="KW-0472">Membrane</keyword>
<dbReference type="GO" id="GO:0005506">
    <property type="term" value="F:iron ion binding"/>
    <property type="evidence" value="ECO:0007669"/>
    <property type="project" value="InterPro"/>
</dbReference>
<dbReference type="Proteomes" id="UP000479710">
    <property type="component" value="Unassembled WGS sequence"/>
</dbReference>
<dbReference type="PANTHER" id="PTHR24304">
    <property type="entry name" value="CYTOCHROME P450 FAMILY 7"/>
    <property type="match status" value="1"/>
</dbReference>
<dbReference type="InterPro" id="IPR050529">
    <property type="entry name" value="CYP450_sterol_14alpha_dmase"/>
</dbReference>
<organism evidence="6 7">
    <name type="scientific">Oryza meyeriana var. granulata</name>
    <dbReference type="NCBI Taxonomy" id="110450"/>
    <lineage>
        <taxon>Eukaryota</taxon>
        <taxon>Viridiplantae</taxon>
        <taxon>Streptophyta</taxon>
        <taxon>Embryophyta</taxon>
        <taxon>Tracheophyta</taxon>
        <taxon>Spermatophyta</taxon>
        <taxon>Magnoliopsida</taxon>
        <taxon>Liliopsida</taxon>
        <taxon>Poales</taxon>
        <taxon>Poaceae</taxon>
        <taxon>BOP clade</taxon>
        <taxon>Oryzoideae</taxon>
        <taxon>Oryzeae</taxon>
        <taxon>Oryzinae</taxon>
        <taxon>Oryza</taxon>
        <taxon>Oryza meyeriana</taxon>
    </lineage>
</organism>
<proteinExistence type="inferred from homology"/>
<feature type="transmembrane region" description="Helical" evidence="5">
    <location>
        <begin position="12"/>
        <end position="29"/>
    </location>
</feature>
<keyword evidence="2" id="KW-0349">Heme</keyword>
<dbReference type="PANTHER" id="PTHR24304:SF2">
    <property type="entry name" value="24-HYDROXYCHOLESTEROL 7-ALPHA-HYDROXYLASE"/>
    <property type="match status" value="1"/>
</dbReference>
<keyword evidence="5" id="KW-1133">Transmembrane helix</keyword>
<reference evidence="6 7" key="1">
    <citation type="submission" date="2019-11" db="EMBL/GenBank/DDBJ databases">
        <title>Whole genome sequence of Oryza granulata.</title>
        <authorList>
            <person name="Li W."/>
        </authorList>
    </citation>
    <scope>NUCLEOTIDE SEQUENCE [LARGE SCALE GENOMIC DNA]</scope>
    <source>
        <strain evidence="7">cv. Menghai</strain>
        <tissue evidence="6">Leaf</tissue>
    </source>
</reference>
<dbReference type="EMBL" id="SPHZ02000007">
    <property type="protein sequence ID" value="KAF0907002.1"/>
    <property type="molecule type" value="Genomic_DNA"/>
</dbReference>
<protein>
    <submittedName>
        <fullName evidence="6">Uncharacterized protein</fullName>
    </submittedName>
</protein>
<accession>A0A6G1D3W8</accession>
<gene>
    <name evidence="6" type="ORF">E2562_013567</name>
</gene>
<evidence type="ECO:0000256" key="5">
    <source>
        <dbReference type="SAM" id="Phobius"/>
    </source>
</evidence>
<dbReference type="SUPFAM" id="SSF48264">
    <property type="entry name" value="Cytochrome P450"/>
    <property type="match status" value="1"/>
</dbReference>
<comment type="similarity">
    <text evidence="1">Belongs to the cytochrome P450 family.</text>
</comment>
<evidence type="ECO:0000256" key="1">
    <source>
        <dbReference type="ARBA" id="ARBA00010617"/>
    </source>
</evidence>
<dbReference type="GO" id="GO:0004497">
    <property type="term" value="F:monooxygenase activity"/>
    <property type="evidence" value="ECO:0007669"/>
    <property type="project" value="InterPro"/>
</dbReference>
<evidence type="ECO:0000313" key="6">
    <source>
        <dbReference type="EMBL" id="KAF0907002.1"/>
    </source>
</evidence>
<evidence type="ECO:0000313" key="7">
    <source>
        <dbReference type="Proteomes" id="UP000479710"/>
    </source>
</evidence>
<name>A0A6G1D3W8_9ORYZ</name>
<evidence type="ECO:0000256" key="2">
    <source>
        <dbReference type="ARBA" id="ARBA00022617"/>
    </source>
</evidence>
<dbReference type="GO" id="GO:0020037">
    <property type="term" value="F:heme binding"/>
    <property type="evidence" value="ECO:0007669"/>
    <property type="project" value="InterPro"/>
</dbReference>
<dbReference type="Gene3D" id="1.10.630.10">
    <property type="entry name" value="Cytochrome P450"/>
    <property type="match status" value="1"/>
</dbReference>
<keyword evidence="4" id="KW-0408">Iron</keyword>
<dbReference type="OrthoDB" id="684922at2759"/>
<keyword evidence="7" id="KW-1185">Reference proteome</keyword>
<dbReference type="GO" id="GO:0016705">
    <property type="term" value="F:oxidoreductase activity, acting on paired donors, with incorporation or reduction of molecular oxygen"/>
    <property type="evidence" value="ECO:0007669"/>
    <property type="project" value="InterPro"/>
</dbReference>
<keyword evidence="3" id="KW-0479">Metal-binding</keyword>
<dbReference type="InterPro" id="IPR036396">
    <property type="entry name" value="Cyt_P450_sf"/>
</dbReference>
<comment type="caution">
    <text evidence="6">The sequence shown here is derived from an EMBL/GenBank/DDBJ whole genome shotgun (WGS) entry which is preliminary data.</text>
</comment>
<sequence length="298" mass="33631">MDHLKSSTSSGAVWLAVIALLTMVVTALLKRKRSKAGPAAAPPVLHGAALIWFARAMVRDGPLEAIRKQQAKLGSVFTASALLGLFKVTFLVGPEVSSHFFVAPESEMSLGSLYEFTVPLFGPDVAYAVDYETRNEQIRFYWDVLKPRGIKASVGAMAEEVEGTVDLKHELEQVLMLIASRCLLGREVRESMLHEVFDLFRDLDNGMYLISILLPYLPTPAHCHHDRAHWRLGEYSSRDAYELRYKHLHLLAHRNHLAAAVDEQDRLKAWHHGTDHHHVDVLCTYASPSRRRSDYTRQ</sequence>
<evidence type="ECO:0000256" key="4">
    <source>
        <dbReference type="ARBA" id="ARBA00023004"/>
    </source>
</evidence>